<evidence type="ECO:0000313" key="2">
    <source>
        <dbReference type="EMBL" id="EGV91336.1"/>
    </source>
</evidence>
<keyword evidence="1" id="KW-0472">Membrane</keyword>
<evidence type="ECO:0000256" key="1">
    <source>
        <dbReference type="SAM" id="Phobius"/>
    </source>
</evidence>
<dbReference type="EMBL" id="JH015163">
    <property type="protein sequence ID" value="EGV91336.1"/>
    <property type="molecule type" value="Genomic_DNA"/>
</dbReference>
<keyword evidence="1" id="KW-1133">Transmembrane helix</keyword>
<name>G3IPT3_CRIGR</name>
<accession>G3IPT3</accession>
<evidence type="ECO:0000313" key="3">
    <source>
        <dbReference type="Proteomes" id="UP000001075"/>
    </source>
</evidence>
<sequence>MTSSLNTNSETIIKKGIKSGSNCQQGNEHGLTWLKGRTRTATVTRSVLGTGIFPIFSLSIMLFGRKITKHTATLHTKTSKA</sequence>
<feature type="transmembrane region" description="Helical" evidence="1">
    <location>
        <begin position="43"/>
        <end position="63"/>
    </location>
</feature>
<protein>
    <submittedName>
        <fullName evidence="2">Uncharacterized protein</fullName>
    </submittedName>
</protein>
<dbReference type="AlphaFoldDB" id="G3IPT3"/>
<dbReference type="InParanoid" id="G3IPT3"/>
<gene>
    <name evidence="2" type="ORF">I79_026011</name>
</gene>
<proteinExistence type="predicted"/>
<keyword evidence="1" id="KW-0812">Transmembrane</keyword>
<dbReference type="Proteomes" id="UP000001075">
    <property type="component" value="Unassembled WGS sequence"/>
</dbReference>
<organism evidence="2 3">
    <name type="scientific">Cricetulus griseus</name>
    <name type="common">Chinese hamster</name>
    <name type="synonym">Cricetulus barabensis griseus</name>
    <dbReference type="NCBI Taxonomy" id="10029"/>
    <lineage>
        <taxon>Eukaryota</taxon>
        <taxon>Metazoa</taxon>
        <taxon>Chordata</taxon>
        <taxon>Craniata</taxon>
        <taxon>Vertebrata</taxon>
        <taxon>Euteleostomi</taxon>
        <taxon>Mammalia</taxon>
        <taxon>Eutheria</taxon>
        <taxon>Euarchontoglires</taxon>
        <taxon>Glires</taxon>
        <taxon>Rodentia</taxon>
        <taxon>Myomorpha</taxon>
        <taxon>Muroidea</taxon>
        <taxon>Cricetidae</taxon>
        <taxon>Cricetinae</taxon>
        <taxon>Cricetulus</taxon>
    </lineage>
</organism>
<reference evidence="3" key="1">
    <citation type="journal article" date="2011" name="Nat. Biotechnol.">
        <title>The genomic sequence of the Chinese hamster ovary (CHO)-K1 cell line.</title>
        <authorList>
            <person name="Xu X."/>
            <person name="Nagarajan H."/>
            <person name="Lewis N.E."/>
            <person name="Pan S."/>
            <person name="Cai Z."/>
            <person name="Liu X."/>
            <person name="Chen W."/>
            <person name="Xie M."/>
            <person name="Wang W."/>
            <person name="Hammond S."/>
            <person name="Andersen M.R."/>
            <person name="Neff N."/>
            <person name="Passarelli B."/>
            <person name="Koh W."/>
            <person name="Fan H.C."/>
            <person name="Wang J."/>
            <person name="Gui Y."/>
            <person name="Lee K.H."/>
            <person name="Betenbaugh M.J."/>
            <person name="Quake S.R."/>
            <person name="Famili I."/>
            <person name="Palsson B.O."/>
            <person name="Wang J."/>
        </authorList>
    </citation>
    <scope>NUCLEOTIDE SEQUENCE [LARGE SCALE GENOMIC DNA]</scope>
    <source>
        <strain evidence="3">CHO K1 cell line</strain>
    </source>
</reference>